<sequence length="358" mass="38843">MKKILAVLLAMLLVVGCSSKPAEKPSNTDQPEGEKTIKVALLLPYIGDQSYFDIVYAGFQEISAMPNVEAKLIEMGKDNSKWENYYLEAAEGGYDLIMGGNWEAEPSLYKIAKEFPEQKFINFDYSAPEDLPNVYAMTYKCEELGFLAGAVAGTATTTNKIGAIGGMDSPSINDFFGGYITGAQAANPDVKVSFGYVGNFQDAPKAKEQADNMYKSGADVIFHAAGGAGNGLFESASGLEGVWAIGVDSDQSLTFSEKPEIVKVILSSATKNCDKALVRAFNMYLDGTLPFGEKELLGYKEGGVGIVKNDAYNNFFSDEQKAAIEQLEQDLIDGKFDIPQIRLETDNTKWEALKASVQ</sequence>
<evidence type="ECO:0000259" key="8">
    <source>
        <dbReference type="Pfam" id="PF02608"/>
    </source>
</evidence>
<gene>
    <name evidence="9" type="ORF">SAMN02745191_1208</name>
</gene>
<feature type="signal peptide" evidence="7">
    <location>
        <begin position="1"/>
        <end position="22"/>
    </location>
</feature>
<evidence type="ECO:0000256" key="1">
    <source>
        <dbReference type="ARBA" id="ARBA00004193"/>
    </source>
</evidence>
<evidence type="ECO:0000313" key="9">
    <source>
        <dbReference type="EMBL" id="SJZ64986.1"/>
    </source>
</evidence>
<dbReference type="GO" id="GO:0005886">
    <property type="term" value="C:plasma membrane"/>
    <property type="evidence" value="ECO:0007669"/>
    <property type="project" value="UniProtKB-SubCell"/>
</dbReference>
<organism evidence="9 10">
    <name type="scientific">Anaerorhabdus furcosa</name>
    <dbReference type="NCBI Taxonomy" id="118967"/>
    <lineage>
        <taxon>Bacteria</taxon>
        <taxon>Bacillati</taxon>
        <taxon>Bacillota</taxon>
        <taxon>Erysipelotrichia</taxon>
        <taxon>Erysipelotrichales</taxon>
        <taxon>Erysipelotrichaceae</taxon>
        <taxon>Anaerorhabdus</taxon>
    </lineage>
</organism>
<evidence type="ECO:0000256" key="5">
    <source>
        <dbReference type="ARBA" id="ARBA00023136"/>
    </source>
</evidence>
<dbReference type="STRING" id="118967.SAMN02745191_1208"/>
<accession>A0A1T4MDQ6</accession>
<proteinExistence type="inferred from homology"/>
<dbReference type="PANTHER" id="PTHR34296">
    <property type="entry name" value="TRANSCRIPTIONAL ACTIVATOR PROTEIN MED"/>
    <property type="match status" value="1"/>
</dbReference>
<evidence type="ECO:0000256" key="3">
    <source>
        <dbReference type="ARBA" id="ARBA00022475"/>
    </source>
</evidence>
<keyword evidence="4 7" id="KW-0732">Signal</keyword>
<feature type="chain" id="PRO_5038661734" evidence="7">
    <location>
        <begin position="23"/>
        <end position="358"/>
    </location>
</feature>
<dbReference type="EMBL" id="FUWY01000003">
    <property type="protein sequence ID" value="SJZ64986.1"/>
    <property type="molecule type" value="Genomic_DNA"/>
</dbReference>
<dbReference type="PROSITE" id="PS51257">
    <property type="entry name" value="PROKAR_LIPOPROTEIN"/>
    <property type="match status" value="1"/>
</dbReference>
<evidence type="ECO:0000256" key="2">
    <source>
        <dbReference type="ARBA" id="ARBA00008610"/>
    </source>
</evidence>
<keyword evidence="10" id="KW-1185">Reference proteome</keyword>
<dbReference type="Proteomes" id="UP000243297">
    <property type="component" value="Unassembled WGS sequence"/>
</dbReference>
<dbReference type="Pfam" id="PF02608">
    <property type="entry name" value="Bmp"/>
    <property type="match status" value="1"/>
</dbReference>
<keyword evidence="5" id="KW-0472">Membrane</keyword>
<keyword evidence="6" id="KW-0449">Lipoprotein</keyword>
<dbReference type="Gene3D" id="3.40.50.2300">
    <property type="match status" value="2"/>
</dbReference>
<comment type="similarity">
    <text evidence="2">Belongs to the BMP lipoprotein family.</text>
</comment>
<name>A0A1T4MDQ6_9FIRM</name>
<evidence type="ECO:0000256" key="4">
    <source>
        <dbReference type="ARBA" id="ARBA00022729"/>
    </source>
</evidence>
<keyword evidence="3" id="KW-1003">Cell membrane</keyword>
<dbReference type="SUPFAM" id="SSF53822">
    <property type="entry name" value="Periplasmic binding protein-like I"/>
    <property type="match status" value="1"/>
</dbReference>
<dbReference type="OrthoDB" id="1101949at2"/>
<evidence type="ECO:0000256" key="7">
    <source>
        <dbReference type="SAM" id="SignalP"/>
    </source>
</evidence>
<dbReference type="PANTHER" id="PTHR34296:SF2">
    <property type="entry name" value="ABC TRANSPORTER GUANOSINE-BINDING PROTEIN NUPN"/>
    <property type="match status" value="1"/>
</dbReference>
<feature type="domain" description="ABC transporter substrate-binding protein PnrA-like" evidence="8">
    <location>
        <begin position="46"/>
        <end position="325"/>
    </location>
</feature>
<comment type="subcellular location">
    <subcellularLocation>
        <location evidence="1">Cell membrane</location>
        <topology evidence="1">Lipid-anchor</topology>
    </subcellularLocation>
</comment>
<reference evidence="10" key="1">
    <citation type="submission" date="2017-02" db="EMBL/GenBank/DDBJ databases">
        <authorList>
            <person name="Varghese N."/>
            <person name="Submissions S."/>
        </authorList>
    </citation>
    <scope>NUCLEOTIDE SEQUENCE [LARGE SCALE GENOMIC DNA]</scope>
    <source>
        <strain evidence="10">ATCC 25662</strain>
    </source>
</reference>
<dbReference type="RefSeq" id="WP_078711619.1">
    <property type="nucleotide sequence ID" value="NZ_FUWY01000003.1"/>
</dbReference>
<dbReference type="InterPro" id="IPR050957">
    <property type="entry name" value="BMP_lipoprotein"/>
</dbReference>
<dbReference type="AlphaFoldDB" id="A0A1T4MDQ6"/>
<dbReference type="InterPro" id="IPR003760">
    <property type="entry name" value="PnrA-like"/>
</dbReference>
<dbReference type="InterPro" id="IPR028082">
    <property type="entry name" value="Peripla_BP_I"/>
</dbReference>
<dbReference type="CDD" id="cd19964">
    <property type="entry name" value="PBP1_BMP-like"/>
    <property type="match status" value="1"/>
</dbReference>
<protein>
    <submittedName>
        <fullName evidence="9">Basic membrane protein A</fullName>
    </submittedName>
</protein>
<evidence type="ECO:0000256" key="6">
    <source>
        <dbReference type="ARBA" id="ARBA00023288"/>
    </source>
</evidence>
<evidence type="ECO:0000313" key="10">
    <source>
        <dbReference type="Proteomes" id="UP000243297"/>
    </source>
</evidence>